<sequence>MNEAILEGREKRAEMRLESINHDFGGNLVGCIAEANRSKFIYRLWVTSFWDKSNEGNINFFQDVAVVKELKSCFSETIVRQCSNFFDRIPQGIHQVQEICFEASETKQFLLP</sequence>
<dbReference type="EMBL" id="BAABME010024539">
    <property type="protein sequence ID" value="GAA0170410.1"/>
    <property type="molecule type" value="Genomic_DNA"/>
</dbReference>
<gene>
    <name evidence="1" type="ORF">LIER_40952</name>
</gene>
<dbReference type="Proteomes" id="UP001454036">
    <property type="component" value="Unassembled WGS sequence"/>
</dbReference>
<organism evidence="1 2">
    <name type="scientific">Lithospermum erythrorhizon</name>
    <name type="common">Purple gromwell</name>
    <name type="synonym">Lithospermum officinale var. erythrorhizon</name>
    <dbReference type="NCBI Taxonomy" id="34254"/>
    <lineage>
        <taxon>Eukaryota</taxon>
        <taxon>Viridiplantae</taxon>
        <taxon>Streptophyta</taxon>
        <taxon>Embryophyta</taxon>
        <taxon>Tracheophyta</taxon>
        <taxon>Spermatophyta</taxon>
        <taxon>Magnoliopsida</taxon>
        <taxon>eudicotyledons</taxon>
        <taxon>Gunneridae</taxon>
        <taxon>Pentapetalae</taxon>
        <taxon>asterids</taxon>
        <taxon>lamiids</taxon>
        <taxon>Boraginales</taxon>
        <taxon>Boraginaceae</taxon>
        <taxon>Boraginoideae</taxon>
        <taxon>Lithospermeae</taxon>
        <taxon>Lithospermum</taxon>
    </lineage>
</organism>
<protein>
    <submittedName>
        <fullName evidence="1">Uncharacterized protein</fullName>
    </submittedName>
</protein>
<dbReference type="AlphaFoldDB" id="A0AAV3R271"/>
<evidence type="ECO:0000313" key="1">
    <source>
        <dbReference type="EMBL" id="GAA0170410.1"/>
    </source>
</evidence>
<proteinExistence type="predicted"/>
<evidence type="ECO:0000313" key="2">
    <source>
        <dbReference type="Proteomes" id="UP001454036"/>
    </source>
</evidence>
<accession>A0AAV3R271</accession>
<comment type="caution">
    <text evidence="1">The sequence shown here is derived from an EMBL/GenBank/DDBJ whole genome shotgun (WGS) entry which is preliminary data.</text>
</comment>
<keyword evidence="2" id="KW-1185">Reference proteome</keyword>
<name>A0AAV3R271_LITER</name>
<reference evidence="1 2" key="1">
    <citation type="submission" date="2024-01" db="EMBL/GenBank/DDBJ databases">
        <title>The complete chloroplast genome sequence of Lithospermum erythrorhizon: insights into the phylogenetic relationship among Boraginaceae species and the maternal lineages of purple gromwells.</title>
        <authorList>
            <person name="Okada T."/>
            <person name="Watanabe K."/>
        </authorList>
    </citation>
    <scope>NUCLEOTIDE SEQUENCE [LARGE SCALE GENOMIC DNA]</scope>
</reference>